<accession>A0A6G0QLY0</accession>
<reference evidence="2 3" key="1">
    <citation type="submission" date="2018-09" db="EMBL/GenBank/DDBJ databases">
        <title>Genomic investigation of the strawberry pathogen Phytophthora fragariae indicates pathogenicity is determined by transcriptional variation in three key races.</title>
        <authorList>
            <person name="Adams T.M."/>
            <person name="Armitage A.D."/>
            <person name="Sobczyk M.K."/>
            <person name="Bates H.J."/>
            <person name="Dunwell J.M."/>
            <person name="Nellist C.F."/>
            <person name="Harrison R.J."/>
        </authorList>
    </citation>
    <scope>NUCLEOTIDE SEQUENCE [LARGE SCALE GENOMIC DNA]</scope>
    <source>
        <strain evidence="2 3">NOV-77</strain>
    </source>
</reference>
<feature type="compositionally biased region" description="Basic and acidic residues" evidence="1">
    <location>
        <begin position="205"/>
        <end position="215"/>
    </location>
</feature>
<dbReference type="Proteomes" id="UP000486351">
    <property type="component" value="Unassembled WGS sequence"/>
</dbReference>
<sequence>MSSPDHGSRDLAMEALISPRVRVEDVVVAQRQTRTFESSLARSLQTESEQKVEQVAKKAEVVQQLTLEQLNRFQQQQETLAAKTTEYLQQQYENQVELNTKQAALSAQLEEQQKALVQQYQLLREAAETVGHQGRQIEDSKEEVLSPRGQSRWGWFARSTGQGGRERDGDEPMVGGDASENRNEPTITVATGSNMPVPPVYRGSTKREKMAFMDS</sequence>
<evidence type="ECO:0000256" key="1">
    <source>
        <dbReference type="SAM" id="MobiDB-lite"/>
    </source>
</evidence>
<comment type="caution">
    <text evidence="2">The sequence shown here is derived from an EMBL/GenBank/DDBJ whole genome shotgun (WGS) entry which is preliminary data.</text>
</comment>
<organism evidence="2 3">
    <name type="scientific">Phytophthora fragariae</name>
    <dbReference type="NCBI Taxonomy" id="53985"/>
    <lineage>
        <taxon>Eukaryota</taxon>
        <taxon>Sar</taxon>
        <taxon>Stramenopiles</taxon>
        <taxon>Oomycota</taxon>
        <taxon>Peronosporomycetes</taxon>
        <taxon>Peronosporales</taxon>
        <taxon>Peronosporaceae</taxon>
        <taxon>Phytophthora</taxon>
    </lineage>
</organism>
<evidence type="ECO:0000313" key="3">
    <source>
        <dbReference type="Proteomes" id="UP000486351"/>
    </source>
</evidence>
<name>A0A6G0QLY0_9STRA</name>
<proteinExistence type="predicted"/>
<dbReference type="EMBL" id="QXFY01002701">
    <property type="protein sequence ID" value="KAE9293546.1"/>
    <property type="molecule type" value="Genomic_DNA"/>
</dbReference>
<gene>
    <name evidence="2" type="ORF">PF008_g24770</name>
</gene>
<feature type="compositionally biased region" description="Polar residues" evidence="1">
    <location>
        <begin position="184"/>
        <end position="194"/>
    </location>
</feature>
<dbReference type="AlphaFoldDB" id="A0A6G0QLY0"/>
<protein>
    <submittedName>
        <fullName evidence="2">Uncharacterized protein</fullName>
    </submittedName>
</protein>
<evidence type="ECO:0000313" key="2">
    <source>
        <dbReference type="EMBL" id="KAE9293546.1"/>
    </source>
</evidence>
<feature type="region of interest" description="Disordered" evidence="1">
    <location>
        <begin position="154"/>
        <end position="215"/>
    </location>
</feature>